<evidence type="ECO:0000313" key="4">
    <source>
        <dbReference type="Proteomes" id="UP000321201"/>
    </source>
</evidence>
<name>A0A5C7EUS9_9PROT</name>
<evidence type="ECO:0000256" key="1">
    <source>
        <dbReference type="HAMAP-Rule" id="MF_01054"/>
    </source>
</evidence>
<sequence>MSTSNRIIVTVTGQDRVGIIAAVSTILAEANANILDISQTTLQEFFAMIMMVDLSQASVPLEEIKRRLKAKGEEMGLRVDAQHEDVFKYMHRI</sequence>
<dbReference type="InterPro" id="IPR050990">
    <property type="entry name" value="UPF0237/GcvR_regulator"/>
</dbReference>
<dbReference type="Gene3D" id="3.30.70.260">
    <property type="match status" value="1"/>
</dbReference>
<comment type="caution">
    <text evidence="3">The sequence shown here is derived from an EMBL/GenBank/DDBJ whole genome shotgun (WGS) entry which is preliminary data.</text>
</comment>
<dbReference type="RefSeq" id="WP_147800514.1">
    <property type="nucleotide sequence ID" value="NZ_VPFL01000018.1"/>
</dbReference>
<dbReference type="HAMAP" id="MF_01054">
    <property type="entry name" value="UPF0237"/>
    <property type="match status" value="1"/>
</dbReference>
<dbReference type="InterPro" id="IPR022986">
    <property type="entry name" value="UPF0237_ACT"/>
</dbReference>
<evidence type="ECO:0000313" key="3">
    <source>
        <dbReference type="EMBL" id="TXF10994.1"/>
    </source>
</evidence>
<reference evidence="3 4" key="1">
    <citation type="submission" date="2019-08" db="EMBL/GenBank/DDBJ databases">
        <title>Pelomicrobium methylotrophicum gen. nov., sp. nov. a moderately thermophilic, facultatively anaerobic, lithoautotrophic and methylotrophic bacterium isolated from a terrestrial mud volcano.</title>
        <authorList>
            <person name="Slobodkina G.B."/>
            <person name="Merkel A.Y."/>
            <person name="Slobodkin A.I."/>
        </authorList>
    </citation>
    <scope>NUCLEOTIDE SEQUENCE [LARGE SCALE GENOMIC DNA]</scope>
    <source>
        <strain evidence="3 4">SM250</strain>
    </source>
</reference>
<protein>
    <recommendedName>
        <fullName evidence="1">UPF0237 protein FR698_12400</fullName>
    </recommendedName>
</protein>
<evidence type="ECO:0000259" key="2">
    <source>
        <dbReference type="PROSITE" id="PS51671"/>
    </source>
</evidence>
<dbReference type="AlphaFoldDB" id="A0A5C7EUS9"/>
<feature type="domain" description="ACT" evidence="2">
    <location>
        <begin position="8"/>
        <end position="82"/>
    </location>
</feature>
<dbReference type="PANTHER" id="PTHR34875:SF6">
    <property type="entry name" value="UPF0237 PROTEIN MJ1558"/>
    <property type="match status" value="1"/>
</dbReference>
<dbReference type="InterPro" id="IPR002912">
    <property type="entry name" value="ACT_dom"/>
</dbReference>
<dbReference type="EMBL" id="VPFL01000018">
    <property type="protein sequence ID" value="TXF10994.1"/>
    <property type="molecule type" value="Genomic_DNA"/>
</dbReference>
<dbReference type="PANTHER" id="PTHR34875">
    <property type="entry name" value="UPF0237 PROTEIN MJ1558"/>
    <property type="match status" value="1"/>
</dbReference>
<gene>
    <name evidence="3" type="ORF">FR698_12400</name>
</gene>
<dbReference type="Pfam" id="PF13740">
    <property type="entry name" value="ACT_6"/>
    <property type="match status" value="1"/>
</dbReference>
<dbReference type="PROSITE" id="PS51671">
    <property type="entry name" value="ACT"/>
    <property type="match status" value="1"/>
</dbReference>
<dbReference type="NCBIfam" id="NF001220">
    <property type="entry name" value="PRK00194.1"/>
    <property type="match status" value="1"/>
</dbReference>
<dbReference type="Proteomes" id="UP000321201">
    <property type="component" value="Unassembled WGS sequence"/>
</dbReference>
<dbReference type="InParanoid" id="A0A5C7EUS9"/>
<accession>A0A5C7EUS9</accession>
<dbReference type="SUPFAM" id="SSF55021">
    <property type="entry name" value="ACT-like"/>
    <property type="match status" value="1"/>
</dbReference>
<keyword evidence="4" id="KW-1185">Reference proteome</keyword>
<comment type="similarity">
    <text evidence="1">Belongs to the UPF0237 family.</text>
</comment>
<dbReference type="InterPro" id="IPR045865">
    <property type="entry name" value="ACT-like_dom_sf"/>
</dbReference>
<dbReference type="CDD" id="cd04872">
    <property type="entry name" value="ACT_1ZPV"/>
    <property type="match status" value="1"/>
</dbReference>
<organism evidence="3 4">
    <name type="scientific">Pelomicrobium methylotrophicum</name>
    <dbReference type="NCBI Taxonomy" id="2602750"/>
    <lineage>
        <taxon>Bacteria</taxon>
        <taxon>Pseudomonadati</taxon>
        <taxon>Pseudomonadota</taxon>
        <taxon>Hydrogenophilia</taxon>
        <taxon>Hydrogenophilia incertae sedis</taxon>
        <taxon>Pelomicrobium</taxon>
    </lineage>
</organism>
<dbReference type="OrthoDB" id="12860at2"/>
<proteinExistence type="inferred from homology"/>